<reference evidence="5" key="1">
    <citation type="submission" date="2004-06" db="EMBL/GenBank/DDBJ databases">
        <authorList>
            <consortium name="NIH - Xenopus Gene Collection (XGC) project"/>
        </authorList>
    </citation>
    <scope>NUCLEOTIDE SEQUENCE [LARGE SCALE MRNA]</scope>
    <source>
        <tissue evidence="5">Embryo</tissue>
    </source>
</reference>
<dbReference type="Gene3D" id="3.40.33.10">
    <property type="entry name" value="CAP"/>
    <property type="match status" value="1"/>
</dbReference>
<evidence type="ECO:0000256" key="2">
    <source>
        <dbReference type="ARBA" id="ARBA00023157"/>
    </source>
</evidence>
<dbReference type="SMART" id="SM00198">
    <property type="entry name" value="SCP"/>
    <property type="match status" value="1"/>
</dbReference>
<comment type="similarity">
    <text evidence="1">Belongs to the CRISP family.</text>
</comment>
<dbReference type="EMBL" id="BC073666">
    <property type="protein sequence ID" value="AAH73666.1"/>
    <property type="molecule type" value="mRNA"/>
</dbReference>
<dbReference type="Pfam" id="PF08562">
    <property type="entry name" value="Crisp"/>
    <property type="match status" value="1"/>
</dbReference>
<dbReference type="InterPro" id="IPR001283">
    <property type="entry name" value="CRISP-related"/>
</dbReference>
<dbReference type="PROSITE" id="PS01009">
    <property type="entry name" value="CRISP_1"/>
    <property type="match status" value="1"/>
</dbReference>
<dbReference type="GO" id="GO:0005576">
    <property type="term" value="C:extracellular region"/>
    <property type="evidence" value="ECO:0007669"/>
    <property type="project" value="InterPro"/>
</dbReference>
<evidence type="ECO:0000256" key="1">
    <source>
        <dbReference type="ARBA" id="ARBA00009923"/>
    </source>
</evidence>
<feature type="non-terminal residue" evidence="5">
    <location>
        <position position="1"/>
    </location>
</feature>
<evidence type="ECO:0000313" key="5">
    <source>
        <dbReference type="EMBL" id="AAH73666.1"/>
    </source>
</evidence>
<feature type="domain" description="SCP" evidence="4">
    <location>
        <begin position="44"/>
        <end position="186"/>
    </location>
</feature>
<dbReference type="AlphaFoldDB" id="Q6GN54"/>
<dbReference type="CDD" id="cd05383">
    <property type="entry name" value="CAP_CRISP"/>
    <property type="match status" value="1"/>
</dbReference>
<proteinExistence type="evidence at transcript level"/>
<dbReference type="SUPFAM" id="SSF57546">
    <property type="entry name" value="Crisp domain-like"/>
    <property type="match status" value="1"/>
</dbReference>
<dbReference type="InterPro" id="IPR018244">
    <property type="entry name" value="Allrgn_V5/Tpx1_CS"/>
</dbReference>
<evidence type="ECO:0000256" key="3">
    <source>
        <dbReference type="SAM" id="SignalP"/>
    </source>
</evidence>
<protein>
    <recommendedName>
        <fullName evidence="4">SCP domain-containing protein</fullName>
    </recommendedName>
</protein>
<dbReference type="Pfam" id="PF00188">
    <property type="entry name" value="CAP"/>
    <property type="match status" value="1"/>
</dbReference>
<accession>Q6GN54</accession>
<dbReference type="InterPro" id="IPR013871">
    <property type="entry name" value="Cysteine_rich_secretory"/>
</dbReference>
<dbReference type="InterPro" id="IPR014044">
    <property type="entry name" value="CAP_dom"/>
</dbReference>
<feature type="signal peptide" evidence="3">
    <location>
        <begin position="1"/>
        <end position="31"/>
    </location>
</feature>
<dbReference type="Gene3D" id="1.10.10.740">
    <property type="entry name" value="Crisp domain"/>
    <property type="match status" value="1"/>
</dbReference>
<dbReference type="PRINTS" id="PR00837">
    <property type="entry name" value="V5TPXLIKE"/>
</dbReference>
<sequence>FNQQHLLPTQRKMILIAVLGVMTLMIQGVESAGIPLSLSTDISTVRQTIVDTHNSYRRIANPTAQNMLKMMWNEDTAQNAGNWSATCSFTHSTSDKRTIPGFNCGENIYMATYPASWEEAIQAWYSEGDIFQYGVGPTVAGKTTGHYTQLMWYNSYMVGCAVSYCPANYYQYLYVCQYCTAGNNVNTITTPYKSGPTCGDCPGACDNGLCTNYCPYQDLYTGCSNFIAYCNIIPMIRDGCRGTCLCRNNQII</sequence>
<dbReference type="InterPro" id="IPR042076">
    <property type="entry name" value="Crisp-like_dom"/>
</dbReference>
<name>Q6GN54_XENLA</name>
<keyword evidence="3" id="KW-0732">Signal</keyword>
<feature type="chain" id="PRO_5004273583" description="SCP domain-containing protein" evidence="3">
    <location>
        <begin position="32"/>
        <end position="252"/>
    </location>
</feature>
<dbReference type="FunFam" id="3.40.33.10:FF:000005">
    <property type="entry name" value="Cysteine-rich secretory protein 2"/>
    <property type="match status" value="1"/>
</dbReference>
<dbReference type="SUPFAM" id="SSF55797">
    <property type="entry name" value="PR-1-like"/>
    <property type="match status" value="1"/>
</dbReference>
<dbReference type="InterPro" id="IPR034117">
    <property type="entry name" value="SCP_CRISP"/>
</dbReference>
<keyword evidence="2" id="KW-1015">Disulfide bond</keyword>
<evidence type="ECO:0000259" key="4">
    <source>
        <dbReference type="SMART" id="SM00198"/>
    </source>
</evidence>
<dbReference type="PANTHER" id="PTHR10334">
    <property type="entry name" value="CYSTEINE-RICH SECRETORY PROTEIN-RELATED"/>
    <property type="match status" value="1"/>
</dbReference>
<organism evidence="5">
    <name type="scientific">Xenopus laevis</name>
    <name type="common">African clawed frog</name>
    <dbReference type="NCBI Taxonomy" id="8355"/>
    <lineage>
        <taxon>Eukaryota</taxon>
        <taxon>Metazoa</taxon>
        <taxon>Chordata</taxon>
        <taxon>Craniata</taxon>
        <taxon>Vertebrata</taxon>
        <taxon>Euteleostomi</taxon>
        <taxon>Amphibia</taxon>
        <taxon>Batrachia</taxon>
        <taxon>Anura</taxon>
        <taxon>Pipoidea</taxon>
        <taxon>Pipidae</taxon>
        <taxon>Xenopodinae</taxon>
        <taxon>Xenopus</taxon>
        <taxon>Xenopus</taxon>
    </lineage>
</organism>
<dbReference type="InterPro" id="IPR035940">
    <property type="entry name" value="CAP_sf"/>
</dbReference>